<dbReference type="RefSeq" id="WP_168070187.1">
    <property type="nucleotide sequence ID" value="NZ_JAATJC010000001.1"/>
</dbReference>
<accession>A0A7X5Y7U6</accession>
<evidence type="ECO:0000313" key="1">
    <source>
        <dbReference type="EMBL" id="NJC06762.1"/>
    </source>
</evidence>
<reference evidence="1 2" key="1">
    <citation type="submission" date="2020-03" db="EMBL/GenBank/DDBJ databases">
        <title>Genomic Encyclopedia of Type Strains, Phase IV (KMG-IV): sequencing the most valuable type-strain genomes for metagenomic binning, comparative biology and taxonomic classification.</title>
        <authorList>
            <person name="Goeker M."/>
        </authorList>
    </citation>
    <scope>NUCLEOTIDE SEQUENCE [LARGE SCALE GENOMIC DNA]</scope>
    <source>
        <strain evidence="1 2">DSM 16846</strain>
    </source>
</reference>
<name>A0A7X5Y7U6_9SPHN</name>
<sequence length="310" mass="31887">MAAIVRDLFLSPDDRLTEQERSLMAAMLHGLIERVAVELRARLSPEAAAACAASPAELIADLTRAGLIQDEVLVGLLLRRADAQRIASSGRGGRSTLQRWTAARDADVAAAAMTLVAARGRGRDRFGRVALDLPDLPAGLATGLVVAIGAALGLRCDSPSDAEVADAISDLLSSRAETPSLEQLEAALAEALGSDGRREAGLLVALADEGEAPILSAILAAEACIPADEAWAALLGGAEQVALLLRLAGAPRPEVASLLAAAGPALGIGDPVRAIEAFEAMSADMVEAARAELALPGAYRNARRIIGRHG</sequence>
<protein>
    <recommendedName>
        <fullName evidence="3">DUF2336 domain-containing protein</fullName>
    </recommendedName>
</protein>
<dbReference type="AlphaFoldDB" id="A0A7X5Y7U6"/>
<organism evidence="1 2">
    <name type="scientific">Sphingomonas kaistensis</name>
    <dbReference type="NCBI Taxonomy" id="298708"/>
    <lineage>
        <taxon>Bacteria</taxon>
        <taxon>Pseudomonadati</taxon>
        <taxon>Pseudomonadota</taxon>
        <taxon>Alphaproteobacteria</taxon>
        <taxon>Sphingomonadales</taxon>
        <taxon>Sphingomonadaceae</taxon>
        <taxon>Sphingomonas</taxon>
    </lineage>
</organism>
<dbReference type="EMBL" id="JAATJC010000001">
    <property type="protein sequence ID" value="NJC06762.1"/>
    <property type="molecule type" value="Genomic_DNA"/>
</dbReference>
<proteinExistence type="predicted"/>
<gene>
    <name evidence="1" type="ORF">GGQ97_002555</name>
</gene>
<evidence type="ECO:0000313" key="2">
    <source>
        <dbReference type="Proteomes" id="UP000558192"/>
    </source>
</evidence>
<keyword evidence="2" id="KW-1185">Reference proteome</keyword>
<dbReference type="Proteomes" id="UP000558192">
    <property type="component" value="Unassembled WGS sequence"/>
</dbReference>
<evidence type="ECO:0008006" key="3">
    <source>
        <dbReference type="Google" id="ProtNLM"/>
    </source>
</evidence>
<comment type="caution">
    <text evidence="1">The sequence shown here is derived from an EMBL/GenBank/DDBJ whole genome shotgun (WGS) entry which is preliminary data.</text>
</comment>